<dbReference type="Gene3D" id="1.20.1740.10">
    <property type="entry name" value="Amino acid/polyamine transporter I"/>
    <property type="match status" value="1"/>
</dbReference>
<feature type="transmembrane region" description="Helical" evidence="8">
    <location>
        <begin position="197"/>
        <end position="217"/>
    </location>
</feature>
<dbReference type="GO" id="GO:0016020">
    <property type="term" value="C:membrane"/>
    <property type="evidence" value="ECO:0007669"/>
    <property type="project" value="UniProtKB-SubCell"/>
</dbReference>
<keyword evidence="10" id="KW-1185">Reference proteome</keyword>
<evidence type="ECO:0000313" key="10">
    <source>
        <dbReference type="Proteomes" id="UP000543642"/>
    </source>
</evidence>
<dbReference type="RefSeq" id="WP_183772767.1">
    <property type="nucleotide sequence ID" value="NZ_JACHFW010000004.1"/>
</dbReference>
<dbReference type="Pfam" id="PF03845">
    <property type="entry name" value="Spore_permease"/>
    <property type="match status" value="1"/>
</dbReference>
<evidence type="ECO:0000256" key="7">
    <source>
        <dbReference type="ARBA" id="ARBA00023136"/>
    </source>
</evidence>
<reference evidence="9 10" key="1">
    <citation type="submission" date="2020-08" db="EMBL/GenBank/DDBJ databases">
        <title>Genomic Encyclopedia of Type Strains, Phase IV (KMG-IV): sequencing the most valuable type-strain genomes for metagenomic binning, comparative biology and taxonomic classification.</title>
        <authorList>
            <person name="Goeker M."/>
        </authorList>
    </citation>
    <scope>NUCLEOTIDE SEQUENCE [LARGE SCALE GENOMIC DNA]</scope>
    <source>
        <strain evidence="9 10">DSM 106146</strain>
    </source>
</reference>
<dbReference type="AlphaFoldDB" id="A0A7W8M4K5"/>
<evidence type="ECO:0000256" key="4">
    <source>
        <dbReference type="ARBA" id="ARBA00022544"/>
    </source>
</evidence>
<keyword evidence="5 8" id="KW-0812">Transmembrane</keyword>
<dbReference type="InterPro" id="IPR004761">
    <property type="entry name" value="Spore_GerAB"/>
</dbReference>
<keyword evidence="6 8" id="KW-1133">Transmembrane helix</keyword>
<feature type="transmembrane region" description="Helical" evidence="8">
    <location>
        <begin position="284"/>
        <end position="304"/>
    </location>
</feature>
<dbReference type="Proteomes" id="UP000543642">
    <property type="component" value="Unassembled WGS sequence"/>
</dbReference>
<organism evidence="9 10">
    <name type="scientific">Catenibacillus scindens</name>
    <dbReference type="NCBI Taxonomy" id="673271"/>
    <lineage>
        <taxon>Bacteria</taxon>
        <taxon>Bacillati</taxon>
        <taxon>Bacillota</taxon>
        <taxon>Clostridia</taxon>
        <taxon>Lachnospirales</taxon>
        <taxon>Lachnospiraceae</taxon>
        <taxon>Catenibacillus</taxon>
    </lineage>
</organism>
<comment type="subcellular location">
    <subcellularLocation>
        <location evidence="1">Membrane</location>
        <topology evidence="1">Multi-pass membrane protein</topology>
    </subcellularLocation>
</comment>
<evidence type="ECO:0000256" key="1">
    <source>
        <dbReference type="ARBA" id="ARBA00004141"/>
    </source>
</evidence>
<evidence type="ECO:0000256" key="5">
    <source>
        <dbReference type="ARBA" id="ARBA00022692"/>
    </source>
</evidence>
<feature type="transmembrane region" description="Helical" evidence="8">
    <location>
        <begin position="148"/>
        <end position="165"/>
    </location>
</feature>
<proteinExistence type="inferred from homology"/>
<evidence type="ECO:0000256" key="8">
    <source>
        <dbReference type="SAM" id="Phobius"/>
    </source>
</evidence>
<dbReference type="PANTHER" id="PTHR34975:SF2">
    <property type="entry name" value="SPORE GERMINATION PROTEIN A2"/>
    <property type="match status" value="1"/>
</dbReference>
<evidence type="ECO:0000256" key="2">
    <source>
        <dbReference type="ARBA" id="ARBA00007998"/>
    </source>
</evidence>
<evidence type="ECO:0000313" key="9">
    <source>
        <dbReference type="EMBL" id="MBB5264248.1"/>
    </source>
</evidence>
<comment type="similarity">
    <text evidence="2">Belongs to the amino acid-polyamine-organocation (APC) superfamily. Spore germination protein (SGP) (TC 2.A.3.9) family.</text>
</comment>
<feature type="transmembrane region" description="Helical" evidence="8">
    <location>
        <begin position="316"/>
        <end position="338"/>
    </location>
</feature>
<feature type="transmembrane region" description="Helical" evidence="8">
    <location>
        <begin position="229"/>
        <end position="253"/>
    </location>
</feature>
<keyword evidence="4" id="KW-0309">Germination</keyword>
<name>A0A7W8M4K5_9FIRM</name>
<feature type="transmembrane region" description="Helical" evidence="8">
    <location>
        <begin position="344"/>
        <end position="366"/>
    </location>
</feature>
<accession>A0A7W8M4K5</accession>
<comment type="caution">
    <text evidence="9">The sequence shown here is derived from an EMBL/GenBank/DDBJ whole genome shotgun (WGS) entry which is preliminary data.</text>
</comment>
<sequence length="388" mass="43235">MMFSENHIVALRQMKRLLVVDLFAATSLVLAPVVCRLAGTSGIFAIAAGCAAAGLFAFILIRIGKNFRGSYGDYCKETLGKWGGAIFMALYCVRLFLMAAMLLAVFAQIVNHTFLTDIPRGVLGTALLLLCVYAVFKGLETRARMGELLFYLAIVPILVIVVLSLPQVNPGRLWPITFLKPEQAVEEMENIGGVQGFAWASVITFSMFSVIEWLLFLKPYVRKTQKAAGAVAAGLLWPAVLNIVILCVCIGIFSVEGMNRESWPVVILMQIVRFPGGFLSRQDGLMLAFWMTGMFMLIGGNIYYGMESLKRIHQKLCKPWMILFPSLFILVVFLGIYLQDATRIMIRFMTFIYMPLAVISPLILWLAGHRKKLRESCGKKDGEKDEMG</sequence>
<evidence type="ECO:0000256" key="3">
    <source>
        <dbReference type="ARBA" id="ARBA00022448"/>
    </source>
</evidence>
<protein>
    <submittedName>
        <fullName evidence="9">Spore germination protein (Amino acid permease)</fullName>
    </submittedName>
</protein>
<dbReference type="GO" id="GO:0009847">
    <property type="term" value="P:spore germination"/>
    <property type="evidence" value="ECO:0007669"/>
    <property type="project" value="InterPro"/>
</dbReference>
<dbReference type="PANTHER" id="PTHR34975">
    <property type="entry name" value="SPORE GERMINATION PROTEIN A2"/>
    <property type="match status" value="1"/>
</dbReference>
<feature type="transmembrane region" description="Helical" evidence="8">
    <location>
        <begin position="118"/>
        <end position="136"/>
    </location>
</feature>
<feature type="transmembrane region" description="Helical" evidence="8">
    <location>
        <begin position="82"/>
        <end position="106"/>
    </location>
</feature>
<dbReference type="EMBL" id="JACHFW010000004">
    <property type="protein sequence ID" value="MBB5264248.1"/>
    <property type="molecule type" value="Genomic_DNA"/>
</dbReference>
<keyword evidence="7 8" id="KW-0472">Membrane</keyword>
<gene>
    <name evidence="9" type="ORF">HNP82_001359</name>
</gene>
<feature type="transmembrane region" description="Helical" evidence="8">
    <location>
        <begin position="42"/>
        <end position="61"/>
    </location>
</feature>
<evidence type="ECO:0000256" key="6">
    <source>
        <dbReference type="ARBA" id="ARBA00022989"/>
    </source>
</evidence>
<keyword evidence="3" id="KW-0813">Transport</keyword>